<feature type="compositionally biased region" description="Basic and acidic residues" evidence="2">
    <location>
        <begin position="615"/>
        <end position="635"/>
    </location>
</feature>
<dbReference type="Gene3D" id="3.50.30.30">
    <property type="match status" value="1"/>
</dbReference>
<dbReference type="AlphaFoldDB" id="A0ABD3MCI8"/>
<feature type="transmembrane region" description="Helical" evidence="3">
    <location>
        <begin position="518"/>
        <end position="540"/>
    </location>
</feature>
<keyword evidence="3" id="KW-0472">Membrane</keyword>
<dbReference type="CDD" id="cd16454">
    <property type="entry name" value="RING-H2_PA-TM-RING"/>
    <property type="match status" value="1"/>
</dbReference>
<keyword evidence="1" id="KW-0862">Zinc</keyword>
<dbReference type="Proteomes" id="UP001530293">
    <property type="component" value="Unassembled WGS sequence"/>
</dbReference>
<feature type="compositionally biased region" description="Polar residues" evidence="2">
    <location>
        <begin position="155"/>
        <end position="165"/>
    </location>
</feature>
<keyword evidence="1" id="KW-0863">Zinc-finger</keyword>
<organism evidence="5 6">
    <name type="scientific">Discostella pseudostelligera</name>
    <dbReference type="NCBI Taxonomy" id="259834"/>
    <lineage>
        <taxon>Eukaryota</taxon>
        <taxon>Sar</taxon>
        <taxon>Stramenopiles</taxon>
        <taxon>Ochrophyta</taxon>
        <taxon>Bacillariophyta</taxon>
        <taxon>Coscinodiscophyceae</taxon>
        <taxon>Thalassiosirophycidae</taxon>
        <taxon>Stephanodiscales</taxon>
        <taxon>Stephanodiscaceae</taxon>
        <taxon>Discostella</taxon>
    </lineage>
</organism>
<feature type="compositionally biased region" description="Polar residues" evidence="2">
    <location>
        <begin position="644"/>
        <end position="656"/>
    </location>
</feature>
<feature type="region of interest" description="Disordered" evidence="2">
    <location>
        <begin position="152"/>
        <end position="230"/>
    </location>
</feature>
<keyword evidence="6" id="KW-1185">Reference proteome</keyword>
<dbReference type="InterPro" id="IPR001841">
    <property type="entry name" value="Znf_RING"/>
</dbReference>
<dbReference type="InterPro" id="IPR051826">
    <property type="entry name" value="E3_ubiquitin-ligase_domain"/>
</dbReference>
<feature type="compositionally biased region" description="Low complexity" evidence="2">
    <location>
        <begin position="199"/>
        <end position="216"/>
    </location>
</feature>
<dbReference type="EMBL" id="JALLBG020000237">
    <property type="protein sequence ID" value="KAL3758235.1"/>
    <property type="molecule type" value="Genomic_DNA"/>
</dbReference>
<name>A0ABD3MCI8_9STRA</name>
<protein>
    <recommendedName>
        <fullName evidence="4">RING-type domain-containing protein</fullName>
    </recommendedName>
</protein>
<feature type="region of interest" description="Disordered" evidence="2">
    <location>
        <begin position="601"/>
        <end position="656"/>
    </location>
</feature>
<evidence type="ECO:0000259" key="4">
    <source>
        <dbReference type="PROSITE" id="PS50089"/>
    </source>
</evidence>
<feature type="compositionally biased region" description="Polar residues" evidence="2">
    <location>
        <begin position="604"/>
        <end position="614"/>
    </location>
</feature>
<evidence type="ECO:0000313" key="5">
    <source>
        <dbReference type="EMBL" id="KAL3758235.1"/>
    </source>
</evidence>
<dbReference type="SMART" id="SM00184">
    <property type="entry name" value="RING"/>
    <property type="match status" value="1"/>
</dbReference>
<dbReference type="Gene3D" id="3.30.40.10">
    <property type="entry name" value="Zinc/RING finger domain, C3HC4 (zinc finger)"/>
    <property type="match status" value="1"/>
</dbReference>
<dbReference type="SUPFAM" id="SSF57850">
    <property type="entry name" value="RING/U-box"/>
    <property type="match status" value="1"/>
</dbReference>
<keyword evidence="3" id="KW-1133">Transmembrane helix</keyword>
<feature type="compositionally biased region" description="Polar residues" evidence="2">
    <location>
        <begin position="217"/>
        <end position="230"/>
    </location>
</feature>
<gene>
    <name evidence="5" type="ORF">ACHAWU_004873</name>
</gene>
<accession>A0ABD3MCI8</accession>
<feature type="region of interest" description="Disordered" evidence="2">
    <location>
        <begin position="254"/>
        <end position="289"/>
    </location>
</feature>
<dbReference type="InterPro" id="IPR013083">
    <property type="entry name" value="Znf_RING/FYVE/PHD"/>
</dbReference>
<feature type="domain" description="RING-type" evidence="4">
    <location>
        <begin position="662"/>
        <end position="705"/>
    </location>
</feature>
<dbReference type="Pfam" id="PF17123">
    <property type="entry name" value="zf-RING_11"/>
    <property type="match status" value="1"/>
</dbReference>
<keyword evidence="1" id="KW-0479">Metal-binding</keyword>
<dbReference type="PANTHER" id="PTHR22765:SF411">
    <property type="entry name" value="OS02G0248440 PROTEIN"/>
    <property type="match status" value="1"/>
</dbReference>
<evidence type="ECO:0000313" key="6">
    <source>
        <dbReference type="Proteomes" id="UP001530293"/>
    </source>
</evidence>
<evidence type="ECO:0000256" key="3">
    <source>
        <dbReference type="SAM" id="Phobius"/>
    </source>
</evidence>
<reference evidence="5 6" key="1">
    <citation type="submission" date="2024-10" db="EMBL/GenBank/DDBJ databases">
        <title>Updated reference genomes for cyclostephanoid diatoms.</title>
        <authorList>
            <person name="Roberts W.R."/>
            <person name="Alverson A.J."/>
        </authorList>
    </citation>
    <scope>NUCLEOTIDE SEQUENCE [LARGE SCALE GENOMIC DNA]</scope>
    <source>
        <strain evidence="5 6">AJA232-27</strain>
    </source>
</reference>
<dbReference type="GO" id="GO:0008270">
    <property type="term" value="F:zinc ion binding"/>
    <property type="evidence" value="ECO:0007669"/>
    <property type="project" value="UniProtKB-KW"/>
</dbReference>
<dbReference type="PROSITE" id="PS50089">
    <property type="entry name" value="ZF_RING_2"/>
    <property type="match status" value="1"/>
</dbReference>
<proteinExistence type="predicted"/>
<keyword evidence="3" id="KW-0812">Transmembrane</keyword>
<feature type="compositionally biased region" description="Low complexity" evidence="2">
    <location>
        <begin position="256"/>
        <end position="277"/>
    </location>
</feature>
<comment type="caution">
    <text evidence="5">The sequence shown here is derived from an EMBL/GenBank/DDBJ whole genome shotgun (WGS) entry which is preliminary data.</text>
</comment>
<evidence type="ECO:0000256" key="1">
    <source>
        <dbReference type="PROSITE-ProRule" id="PRU00175"/>
    </source>
</evidence>
<dbReference type="PANTHER" id="PTHR22765">
    <property type="entry name" value="RING FINGER AND PROTEASE ASSOCIATED DOMAIN-CONTAINING"/>
    <property type="match status" value="1"/>
</dbReference>
<feature type="compositionally biased region" description="Polar residues" evidence="2">
    <location>
        <begin position="172"/>
        <end position="181"/>
    </location>
</feature>
<sequence>MTSAMIYLEDFDGALQYDAGLSPMLTPDHYLTFPPIAVTATDIVTATKSDAPSAVPTTTITPSTNQHIMIDESTDDITTSPSPTPPSFSFNEYFYFDDLAIINDSRNYVYYDSKQARFGVDLGPRGNAVFVNIMLPPRWYVMEQNVSSVVDGDANETSGSMSNLGSDEDVDLSSNNDTVVFNSRDDALWNGDEDRENATTTGNDVFNVDNTNTTTTQGDESLQSNQSATGEHTVSDIADYFCLEDFINWRKQNRQNSSMSSSSASSTSSSTTTNASTITHPQQNPDDLIDSTRPLAILVRRGRCTFESKAQMAMVLNEIFSNSGRTNRIDHIIIYNNGTDDDNNTKTEEGLVDMGYEREMEGEDDITVGLLYISSSSGEDITRRILNREISTFISPNLGVPMLSTEQNARTLNRRSHLMDSESNKPDWENDTILDHYSDEGYHDKQISHGWWFPATLTRFCYSCGSDMQYGLIWDDDDVPDIPQFNDGIEMSPPHQPYGGGYHQDYYFSDWFVYIRQFLIAILVLMLVGPILAFTLRWYIVGGSFRIVTDENGARRVRIVSPNLEALVNGTRGTVERNGTKLDRAQVFSLPEIEYVEGVDEENSAGSNINNTSLNEERDGRDSSTMNDEGRRHNSTEAAPPQATPSIGSPTRSGRFVSSSCCSICIDEFTIGERIRMLPRCSHAFHTECILPWLTERQGCCPVCKVPVLPDELQRNRSVSRRVGSRSRS</sequence>
<evidence type="ECO:0000256" key="2">
    <source>
        <dbReference type="SAM" id="MobiDB-lite"/>
    </source>
</evidence>